<feature type="active site" evidence="5">
    <location>
        <position position="788"/>
    </location>
</feature>
<reference evidence="7" key="1">
    <citation type="submission" date="2022-09" db="EMBL/GenBank/DDBJ databases">
        <title>Aureispira anguillicida sp. nov., isolated from Leptocephalus of Japanese eel Anguilla japonica.</title>
        <authorList>
            <person name="Yuasa K."/>
            <person name="Mekata T."/>
            <person name="Ikunari K."/>
        </authorList>
    </citation>
    <scope>NUCLEOTIDE SEQUENCE</scope>
    <source>
        <strain evidence="7">EL160426</strain>
    </source>
</reference>
<dbReference type="InterPro" id="IPR000169">
    <property type="entry name" value="Pept_cys_AS"/>
</dbReference>
<dbReference type="InterPro" id="IPR001300">
    <property type="entry name" value="Peptidase_C2_calpain_cat"/>
</dbReference>
<dbReference type="KEGG" id="aup:AsAng_0032850"/>
<organism evidence="7 8">
    <name type="scientific">Aureispira anguillae</name>
    <dbReference type="NCBI Taxonomy" id="2864201"/>
    <lineage>
        <taxon>Bacteria</taxon>
        <taxon>Pseudomonadati</taxon>
        <taxon>Bacteroidota</taxon>
        <taxon>Saprospiria</taxon>
        <taxon>Saprospirales</taxon>
        <taxon>Saprospiraceae</taxon>
        <taxon>Aureispira</taxon>
    </lineage>
</organism>
<evidence type="ECO:0000256" key="4">
    <source>
        <dbReference type="ARBA" id="ARBA00022807"/>
    </source>
</evidence>
<evidence type="ECO:0000256" key="2">
    <source>
        <dbReference type="ARBA" id="ARBA00022670"/>
    </source>
</evidence>
<keyword evidence="3 5" id="KW-0378">Hydrolase</keyword>
<protein>
    <submittedName>
        <fullName evidence="7">C2 family cysteine protease</fullName>
    </submittedName>
</protein>
<dbReference type="PANTHER" id="PTHR10183">
    <property type="entry name" value="CALPAIN"/>
    <property type="match status" value="1"/>
</dbReference>
<sequence>MNLSNKACDELTVIAQTIKKWLDTYYAKEAILEQQPDVVAKKEQLEDTLETIVTILKTQKTKLTNTPLHLKWRSEDKWNTINSPFDIRFWGAFPESGFDRTKIKTKAVFTFGTQKVEGTISEVQDWESASYVCLGYKCEAAWPTDFLSGEVAVKIEISYGKLKDQLSKTLTVKGISPEGQAVLDFLNGIKEDNVLRKEAWEYATDGELQPDRFKTMDQLSPVMHKLESLIKKLEALQNLYQNFAHKDILAGLMKLSSDALEQAHFGGHKKVVWAKGSTAKLNLDYLERWEFPNKFEATFLAPLKTNLKIVKGKIDKINEEQEIAKGNYLAAKGIIEQKSPIGGTLLTKIYAITQLDRDFVILKTNHPDLVSPDGTDAFKLIQKEKDTIDDIQKELNRIYTAYKTTCTELLETYHSLYKGYSGKLIDKGLAEEAKTLKKAAKRAKKELPAKLELHILEAKNSLKFHAFIFKGIDALLKQANAFYKAVTDQKGDFYRIKKDFGVIDISGAAPSIKAYDPLFRDKTGKNTTKGNLTTTYKHSEHTTLVDKKGINPEDVDQGGLGDCYFLSAVTSLAASSPEKIYGGEDSIIQGPNKDGEYTVKLYVPDERGIPKRVNIQVDPSFVTKKVTKRNASISESPKQSQVFTQRSKDKEMWPQLLEKALAQLEGSYSEITGGKKEIDLRGIQILTGEKINYHQLSGGIEKPINELVQIYNHTQKVPVAQFGTKSTLVADAKVEEDKELKKVKPASGEGYILYEFDKKKIRLYQNHAYSLKEIQNNGTGAEIFVLKNPHNDSELKKTGGVEIKIDREQLKKYFDSIIITP</sequence>
<feature type="active site" evidence="5">
    <location>
        <position position="767"/>
    </location>
</feature>
<dbReference type="RefSeq" id="WP_264787925.1">
    <property type="nucleotide sequence ID" value="NZ_AP026867.1"/>
</dbReference>
<dbReference type="EMBL" id="AP026867">
    <property type="protein sequence ID" value="BDS12562.1"/>
    <property type="molecule type" value="Genomic_DNA"/>
</dbReference>
<accession>A0A915YGE2</accession>
<evidence type="ECO:0000313" key="8">
    <source>
        <dbReference type="Proteomes" id="UP001060919"/>
    </source>
</evidence>
<dbReference type="GO" id="GO:0006508">
    <property type="term" value="P:proteolysis"/>
    <property type="evidence" value="ECO:0007669"/>
    <property type="project" value="UniProtKB-KW"/>
</dbReference>
<keyword evidence="8" id="KW-1185">Reference proteome</keyword>
<proteinExistence type="inferred from homology"/>
<feature type="domain" description="Calpain catalytic" evidence="6">
    <location>
        <begin position="549"/>
        <end position="794"/>
    </location>
</feature>
<dbReference type="PROSITE" id="PS50203">
    <property type="entry name" value="CALPAIN_CAT"/>
    <property type="match status" value="1"/>
</dbReference>
<dbReference type="SMART" id="SM00230">
    <property type="entry name" value="CysPc"/>
    <property type="match status" value="1"/>
</dbReference>
<evidence type="ECO:0000259" key="6">
    <source>
        <dbReference type="PROSITE" id="PS50203"/>
    </source>
</evidence>
<keyword evidence="4 5" id="KW-0788">Thiol protease</keyword>
<dbReference type="InterPro" id="IPR022684">
    <property type="entry name" value="Calpain_cysteine_protease"/>
</dbReference>
<gene>
    <name evidence="7" type="ORF">AsAng_0032850</name>
</gene>
<dbReference type="SUPFAM" id="SSF54001">
    <property type="entry name" value="Cysteine proteinases"/>
    <property type="match status" value="1"/>
</dbReference>
<dbReference type="Pfam" id="PF00648">
    <property type="entry name" value="Peptidase_C2"/>
    <property type="match status" value="1"/>
</dbReference>
<dbReference type="GO" id="GO:0004198">
    <property type="term" value="F:calcium-dependent cysteine-type endopeptidase activity"/>
    <property type="evidence" value="ECO:0007669"/>
    <property type="project" value="InterPro"/>
</dbReference>
<evidence type="ECO:0000256" key="1">
    <source>
        <dbReference type="ARBA" id="ARBA00007623"/>
    </source>
</evidence>
<dbReference type="PANTHER" id="PTHR10183:SF379">
    <property type="entry name" value="CALPAIN-5"/>
    <property type="match status" value="1"/>
</dbReference>
<dbReference type="AlphaFoldDB" id="A0A915YGE2"/>
<evidence type="ECO:0000256" key="5">
    <source>
        <dbReference type="PROSITE-ProRule" id="PRU00239"/>
    </source>
</evidence>
<dbReference type="InterPro" id="IPR038765">
    <property type="entry name" value="Papain-like_cys_pep_sf"/>
</dbReference>
<comment type="similarity">
    <text evidence="1">Belongs to the peptidase C2 family.</text>
</comment>
<evidence type="ECO:0000256" key="3">
    <source>
        <dbReference type="ARBA" id="ARBA00022801"/>
    </source>
</evidence>
<dbReference type="Proteomes" id="UP001060919">
    <property type="component" value="Chromosome"/>
</dbReference>
<evidence type="ECO:0000313" key="7">
    <source>
        <dbReference type="EMBL" id="BDS12562.1"/>
    </source>
</evidence>
<name>A0A915YGE2_9BACT</name>
<keyword evidence="2 5" id="KW-0645">Protease</keyword>
<feature type="active site" evidence="5">
    <location>
        <position position="563"/>
    </location>
</feature>
<dbReference type="PROSITE" id="PS00139">
    <property type="entry name" value="THIOL_PROTEASE_CYS"/>
    <property type="match status" value="1"/>
</dbReference>